<dbReference type="SMART" id="SM00184">
    <property type="entry name" value="RING"/>
    <property type="match status" value="1"/>
</dbReference>
<keyword evidence="8" id="KW-1185">Reference proteome</keyword>
<evidence type="ECO:0000256" key="1">
    <source>
        <dbReference type="ARBA" id="ARBA00022723"/>
    </source>
</evidence>
<dbReference type="InterPro" id="IPR013083">
    <property type="entry name" value="Znf_RING/FYVE/PHD"/>
</dbReference>
<dbReference type="PROSITE" id="PS50089">
    <property type="entry name" value="ZF_RING_2"/>
    <property type="match status" value="1"/>
</dbReference>
<feature type="region of interest" description="Disordered" evidence="5">
    <location>
        <begin position="133"/>
        <end position="154"/>
    </location>
</feature>
<evidence type="ECO:0000256" key="5">
    <source>
        <dbReference type="SAM" id="MobiDB-lite"/>
    </source>
</evidence>
<dbReference type="KEGG" id="cput:CONPUDRAFT_81622"/>
<gene>
    <name evidence="7" type="ORF">CONPUDRAFT_81622</name>
</gene>
<keyword evidence="3" id="KW-0862">Zinc</keyword>
<dbReference type="OMA" id="MAYNVES"/>
<name>A0A5M3MSC6_CONPW</name>
<accession>A0A5M3MSC6</accession>
<dbReference type="InterPro" id="IPR001841">
    <property type="entry name" value="Znf_RING"/>
</dbReference>
<keyword evidence="1" id="KW-0479">Metal-binding</keyword>
<protein>
    <recommendedName>
        <fullName evidence="6">RING-type domain-containing protein</fullName>
    </recommendedName>
</protein>
<dbReference type="OrthoDB" id="8062037at2759"/>
<keyword evidence="2 4" id="KW-0863">Zinc-finger</keyword>
<feature type="compositionally biased region" description="Acidic residues" evidence="5">
    <location>
        <begin position="90"/>
        <end position="120"/>
    </location>
</feature>
<proteinExistence type="predicted"/>
<evidence type="ECO:0000313" key="7">
    <source>
        <dbReference type="EMBL" id="EIW82062.1"/>
    </source>
</evidence>
<dbReference type="GO" id="GO:0008270">
    <property type="term" value="F:zinc ion binding"/>
    <property type="evidence" value="ECO:0007669"/>
    <property type="project" value="UniProtKB-KW"/>
</dbReference>
<evidence type="ECO:0000256" key="4">
    <source>
        <dbReference type="PROSITE-ProRule" id="PRU00175"/>
    </source>
</evidence>
<dbReference type="EMBL" id="JH711577">
    <property type="protein sequence ID" value="EIW82062.1"/>
    <property type="molecule type" value="Genomic_DNA"/>
</dbReference>
<dbReference type="AlphaFoldDB" id="A0A5M3MSC6"/>
<evidence type="ECO:0000313" key="8">
    <source>
        <dbReference type="Proteomes" id="UP000053558"/>
    </source>
</evidence>
<organism evidence="7 8">
    <name type="scientific">Coniophora puteana (strain RWD-64-598)</name>
    <name type="common">Brown rot fungus</name>
    <dbReference type="NCBI Taxonomy" id="741705"/>
    <lineage>
        <taxon>Eukaryota</taxon>
        <taxon>Fungi</taxon>
        <taxon>Dikarya</taxon>
        <taxon>Basidiomycota</taxon>
        <taxon>Agaricomycotina</taxon>
        <taxon>Agaricomycetes</taxon>
        <taxon>Agaricomycetidae</taxon>
        <taxon>Boletales</taxon>
        <taxon>Coniophorineae</taxon>
        <taxon>Coniophoraceae</taxon>
        <taxon>Coniophora</taxon>
    </lineage>
</organism>
<dbReference type="SUPFAM" id="SSF57850">
    <property type="entry name" value="RING/U-box"/>
    <property type="match status" value="1"/>
</dbReference>
<evidence type="ECO:0000256" key="2">
    <source>
        <dbReference type="ARBA" id="ARBA00022771"/>
    </source>
</evidence>
<dbReference type="Proteomes" id="UP000053558">
    <property type="component" value="Unassembled WGS sequence"/>
</dbReference>
<reference evidence="8" key="1">
    <citation type="journal article" date="2012" name="Science">
        <title>The Paleozoic origin of enzymatic lignin decomposition reconstructed from 31 fungal genomes.</title>
        <authorList>
            <person name="Floudas D."/>
            <person name="Binder M."/>
            <person name="Riley R."/>
            <person name="Barry K."/>
            <person name="Blanchette R.A."/>
            <person name="Henrissat B."/>
            <person name="Martinez A.T."/>
            <person name="Otillar R."/>
            <person name="Spatafora J.W."/>
            <person name="Yadav J.S."/>
            <person name="Aerts A."/>
            <person name="Benoit I."/>
            <person name="Boyd A."/>
            <person name="Carlson A."/>
            <person name="Copeland A."/>
            <person name="Coutinho P.M."/>
            <person name="de Vries R.P."/>
            <person name="Ferreira P."/>
            <person name="Findley K."/>
            <person name="Foster B."/>
            <person name="Gaskell J."/>
            <person name="Glotzer D."/>
            <person name="Gorecki P."/>
            <person name="Heitman J."/>
            <person name="Hesse C."/>
            <person name="Hori C."/>
            <person name="Igarashi K."/>
            <person name="Jurgens J.A."/>
            <person name="Kallen N."/>
            <person name="Kersten P."/>
            <person name="Kohler A."/>
            <person name="Kuees U."/>
            <person name="Kumar T.K.A."/>
            <person name="Kuo A."/>
            <person name="LaButti K."/>
            <person name="Larrondo L.F."/>
            <person name="Lindquist E."/>
            <person name="Ling A."/>
            <person name="Lombard V."/>
            <person name="Lucas S."/>
            <person name="Lundell T."/>
            <person name="Martin R."/>
            <person name="McLaughlin D.J."/>
            <person name="Morgenstern I."/>
            <person name="Morin E."/>
            <person name="Murat C."/>
            <person name="Nagy L.G."/>
            <person name="Nolan M."/>
            <person name="Ohm R.A."/>
            <person name="Patyshakuliyeva A."/>
            <person name="Rokas A."/>
            <person name="Ruiz-Duenas F.J."/>
            <person name="Sabat G."/>
            <person name="Salamov A."/>
            <person name="Samejima M."/>
            <person name="Schmutz J."/>
            <person name="Slot J.C."/>
            <person name="St John F."/>
            <person name="Stenlid J."/>
            <person name="Sun H."/>
            <person name="Sun S."/>
            <person name="Syed K."/>
            <person name="Tsang A."/>
            <person name="Wiebenga A."/>
            <person name="Young D."/>
            <person name="Pisabarro A."/>
            <person name="Eastwood D.C."/>
            <person name="Martin F."/>
            <person name="Cullen D."/>
            <person name="Grigoriev I.V."/>
            <person name="Hibbett D.S."/>
        </authorList>
    </citation>
    <scope>NUCLEOTIDE SEQUENCE [LARGE SCALE GENOMIC DNA]</scope>
    <source>
        <strain evidence="8">RWD-64-598 SS2</strain>
    </source>
</reference>
<feature type="region of interest" description="Disordered" evidence="5">
    <location>
        <begin position="88"/>
        <end position="120"/>
    </location>
</feature>
<evidence type="ECO:0000256" key="3">
    <source>
        <dbReference type="ARBA" id="ARBA00022833"/>
    </source>
</evidence>
<dbReference type="Gene3D" id="3.30.40.10">
    <property type="entry name" value="Zinc/RING finger domain, C3HC4 (zinc finger)"/>
    <property type="match status" value="1"/>
</dbReference>
<dbReference type="InterPro" id="IPR027370">
    <property type="entry name" value="Znf-RING_euk"/>
</dbReference>
<feature type="domain" description="RING-type" evidence="6">
    <location>
        <begin position="26"/>
        <end position="82"/>
    </location>
</feature>
<sequence>MCERIQFALDDLPVLPAGDIPKDDSCPICLLSFASIIEEKNEEDADAVYGGVTKVTSCGHVFCRKDLSEWIKGFHGSCPTCRHPFVDIQPPEDSDAESSDGDYFPNEEDDDDDDMLDTDGFDDEFEVDEIDLELESWGDMSGSEEDAEDWGDAEDDIAVERMAYASSEAPELDADKVEAEFEANDAFTGPSNSSK</sequence>
<dbReference type="RefSeq" id="XP_007767546.1">
    <property type="nucleotide sequence ID" value="XM_007769356.1"/>
</dbReference>
<dbReference type="GeneID" id="19210275"/>
<dbReference type="Pfam" id="PF13445">
    <property type="entry name" value="zf-RING_UBOX"/>
    <property type="match status" value="1"/>
</dbReference>
<comment type="caution">
    <text evidence="7">The sequence shown here is derived from an EMBL/GenBank/DDBJ whole genome shotgun (WGS) entry which is preliminary data.</text>
</comment>
<evidence type="ECO:0000259" key="6">
    <source>
        <dbReference type="PROSITE" id="PS50089"/>
    </source>
</evidence>